<keyword evidence="2" id="KW-0813">Transport</keyword>
<dbReference type="RefSeq" id="WP_085772444.1">
    <property type="nucleotide sequence ID" value="NZ_AP027149.1"/>
</dbReference>
<dbReference type="InterPro" id="IPR051455">
    <property type="entry name" value="Bact_solute-bind_prot3"/>
</dbReference>
<dbReference type="PANTHER" id="PTHR30085:SF6">
    <property type="entry name" value="ABC TRANSPORTER GLUTAMINE-BINDING PROTEIN GLNH"/>
    <property type="match status" value="1"/>
</dbReference>
<keyword evidence="6" id="KW-1185">Reference proteome</keyword>
<dbReference type="EMBL" id="CP019948">
    <property type="protein sequence ID" value="ARN82323.1"/>
    <property type="molecule type" value="Genomic_DNA"/>
</dbReference>
<evidence type="ECO:0000256" key="1">
    <source>
        <dbReference type="ARBA" id="ARBA00010333"/>
    </source>
</evidence>
<gene>
    <name evidence="5" type="ORF">B1812_15875</name>
</gene>
<evidence type="ECO:0000313" key="6">
    <source>
        <dbReference type="Proteomes" id="UP000193978"/>
    </source>
</evidence>
<keyword evidence="3 4" id="KW-0732">Signal</keyword>
<evidence type="ECO:0008006" key="7">
    <source>
        <dbReference type="Google" id="ProtNLM"/>
    </source>
</evidence>
<feature type="chain" id="PRO_5012868253" description="Solute-binding protein family 3/N-terminal domain-containing protein" evidence="4">
    <location>
        <begin position="25"/>
        <end position="326"/>
    </location>
</feature>
<dbReference type="AlphaFoldDB" id="A0A1W6MXM7"/>
<proteinExistence type="inferred from homology"/>
<organism evidence="5 6">
    <name type="scientific">Methylocystis bryophila</name>
    <dbReference type="NCBI Taxonomy" id="655015"/>
    <lineage>
        <taxon>Bacteria</taxon>
        <taxon>Pseudomonadati</taxon>
        <taxon>Pseudomonadota</taxon>
        <taxon>Alphaproteobacteria</taxon>
        <taxon>Hyphomicrobiales</taxon>
        <taxon>Methylocystaceae</taxon>
        <taxon>Methylocystis</taxon>
    </lineage>
</organism>
<dbReference type="PANTHER" id="PTHR30085">
    <property type="entry name" value="AMINO ACID ABC TRANSPORTER PERMEASE"/>
    <property type="match status" value="1"/>
</dbReference>
<comment type="similarity">
    <text evidence="1">Belongs to the bacterial solute-binding protein 3 family.</text>
</comment>
<dbReference type="SUPFAM" id="SSF53850">
    <property type="entry name" value="Periplasmic binding protein-like II"/>
    <property type="match status" value="1"/>
</dbReference>
<name>A0A1W6MXM7_9HYPH</name>
<evidence type="ECO:0000313" key="5">
    <source>
        <dbReference type="EMBL" id="ARN82323.1"/>
    </source>
</evidence>
<evidence type="ECO:0000256" key="3">
    <source>
        <dbReference type="ARBA" id="ARBA00022729"/>
    </source>
</evidence>
<protein>
    <recommendedName>
        <fullName evidence="7">Solute-binding protein family 3/N-terminal domain-containing protein</fullName>
    </recommendedName>
</protein>
<reference evidence="5 6" key="1">
    <citation type="submission" date="2017-02" db="EMBL/GenBank/DDBJ databases">
        <authorList>
            <person name="Peterson S.W."/>
        </authorList>
    </citation>
    <scope>NUCLEOTIDE SEQUENCE [LARGE SCALE GENOMIC DNA]</scope>
    <source>
        <strain evidence="5 6">S285</strain>
    </source>
</reference>
<dbReference type="STRING" id="655015.B1812_15875"/>
<accession>A0A1W6MXM7</accession>
<sequence>MQKLPFVIAIACALSNLSVSPCVAGALLDRVKQRGSVTCAAVQRPGLAKITGGEWRGMLLDYCRAIALGALGPEGRIDFRELETPLQYDGARAGDDDVLFLTGTEIVENDLSGAVLPGPVVYRQAHAALVEETSPIRKLEEIANKSVCFLQTTATAKSLEFWLGHNKLNILRVPFEEPIEFLDAYNVRRCAVAVGEETELAEVKARRGVQKFSSRILPEKIAVFPIFAATPIQDAQWSALVAYTVMALQAAERPQTDWSNGGAKALSINGAAIGLDKSWQTRVVDAFGGHAAIYDRNLGEGSPLRLPRGVDALWSDGGLGAPAYAE</sequence>
<dbReference type="Gene3D" id="3.40.190.10">
    <property type="entry name" value="Periplasmic binding protein-like II"/>
    <property type="match status" value="2"/>
</dbReference>
<evidence type="ECO:0000256" key="4">
    <source>
        <dbReference type="SAM" id="SignalP"/>
    </source>
</evidence>
<dbReference type="GO" id="GO:0006865">
    <property type="term" value="P:amino acid transport"/>
    <property type="evidence" value="ECO:0007669"/>
    <property type="project" value="TreeGrafter"/>
</dbReference>
<dbReference type="OrthoDB" id="8442366at2"/>
<dbReference type="KEGG" id="mbry:B1812_15875"/>
<dbReference type="Proteomes" id="UP000193978">
    <property type="component" value="Chromosome"/>
</dbReference>
<feature type="signal peptide" evidence="4">
    <location>
        <begin position="1"/>
        <end position="24"/>
    </location>
</feature>
<evidence type="ECO:0000256" key="2">
    <source>
        <dbReference type="ARBA" id="ARBA00022448"/>
    </source>
</evidence>